<dbReference type="PIRSF" id="PIRSF002741">
    <property type="entry name" value="MppA"/>
    <property type="match status" value="1"/>
</dbReference>
<organism evidence="3 4">
    <name type="scientific">Clostridium bornimense</name>
    <dbReference type="NCBI Taxonomy" id="1216932"/>
    <lineage>
        <taxon>Bacteria</taxon>
        <taxon>Bacillati</taxon>
        <taxon>Bacillota</taxon>
        <taxon>Clostridia</taxon>
        <taxon>Eubacteriales</taxon>
        <taxon>Clostridiaceae</taxon>
        <taxon>Clostridium</taxon>
    </lineage>
</organism>
<dbReference type="EMBL" id="HG917868">
    <property type="protein sequence ID" value="CDM69271.1"/>
    <property type="molecule type" value="Genomic_DNA"/>
</dbReference>
<feature type="signal peptide" evidence="1">
    <location>
        <begin position="1"/>
        <end position="24"/>
    </location>
</feature>
<dbReference type="Gene3D" id="3.10.105.10">
    <property type="entry name" value="Dipeptide-binding Protein, Domain 3"/>
    <property type="match status" value="1"/>
</dbReference>
<gene>
    <name evidence="3" type="ORF">CM240_2114</name>
</gene>
<accession>W6RX73</accession>
<dbReference type="Gene3D" id="3.90.76.10">
    <property type="entry name" value="Dipeptide-binding Protein, Domain 1"/>
    <property type="match status" value="1"/>
</dbReference>
<dbReference type="PANTHER" id="PTHR30290:SF81">
    <property type="entry name" value="OLIGOPEPTIDE-BINDING PROTEIN OPPA"/>
    <property type="match status" value="1"/>
</dbReference>
<feature type="domain" description="Solute-binding protein family 5" evidence="2">
    <location>
        <begin position="103"/>
        <end position="490"/>
    </location>
</feature>
<dbReference type="HOGENOM" id="CLU_017028_8_4_9"/>
<dbReference type="AlphaFoldDB" id="W6RX73"/>
<dbReference type="Proteomes" id="UP000019426">
    <property type="component" value="Chromosome M2/40_rep1"/>
</dbReference>
<keyword evidence="4" id="KW-1185">Reference proteome</keyword>
<dbReference type="PROSITE" id="PS51257">
    <property type="entry name" value="PROKAR_LIPOPROTEIN"/>
    <property type="match status" value="1"/>
</dbReference>
<dbReference type="Pfam" id="PF00496">
    <property type="entry name" value="SBP_bac_5"/>
    <property type="match status" value="1"/>
</dbReference>
<evidence type="ECO:0000313" key="4">
    <source>
        <dbReference type="Proteomes" id="UP000019426"/>
    </source>
</evidence>
<keyword evidence="1" id="KW-0732">Signal</keyword>
<dbReference type="GO" id="GO:0043190">
    <property type="term" value="C:ATP-binding cassette (ABC) transporter complex"/>
    <property type="evidence" value="ECO:0007669"/>
    <property type="project" value="InterPro"/>
</dbReference>
<dbReference type="InterPro" id="IPR039424">
    <property type="entry name" value="SBP_5"/>
</dbReference>
<dbReference type="InterPro" id="IPR000914">
    <property type="entry name" value="SBP_5_dom"/>
</dbReference>
<evidence type="ECO:0000313" key="3">
    <source>
        <dbReference type="EMBL" id="CDM69271.1"/>
    </source>
</evidence>
<dbReference type="PANTHER" id="PTHR30290">
    <property type="entry name" value="PERIPLASMIC BINDING COMPONENT OF ABC TRANSPORTER"/>
    <property type="match status" value="1"/>
</dbReference>
<dbReference type="OrthoDB" id="9772924at2"/>
<name>W6RX73_9CLOT</name>
<evidence type="ECO:0000256" key="1">
    <source>
        <dbReference type="SAM" id="SignalP"/>
    </source>
</evidence>
<dbReference type="RefSeq" id="WP_044038997.1">
    <property type="nucleotide sequence ID" value="NZ_HG917868.1"/>
</dbReference>
<dbReference type="GO" id="GO:0015833">
    <property type="term" value="P:peptide transport"/>
    <property type="evidence" value="ECO:0007669"/>
    <property type="project" value="TreeGrafter"/>
</dbReference>
<reference evidence="3 4" key="1">
    <citation type="submission" date="2013-11" db="EMBL/GenBank/DDBJ databases">
        <title>Complete genome sequence of Clostridum sp. M2/40.</title>
        <authorList>
            <person name="Wibberg D."/>
            <person name="Puehler A."/>
            <person name="Schlueter A."/>
        </authorList>
    </citation>
    <scope>NUCLEOTIDE SEQUENCE [LARGE SCALE GENOMIC DNA]</scope>
    <source>
        <strain evidence="4">M2/40</strain>
    </source>
</reference>
<dbReference type="InterPro" id="IPR030678">
    <property type="entry name" value="Peptide/Ni-bd"/>
</dbReference>
<dbReference type="SUPFAM" id="SSF53850">
    <property type="entry name" value="Periplasmic binding protein-like II"/>
    <property type="match status" value="1"/>
</dbReference>
<dbReference type="GO" id="GO:0042597">
    <property type="term" value="C:periplasmic space"/>
    <property type="evidence" value="ECO:0007669"/>
    <property type="project" value="UniProtKB-ARBA"/>
</dbReference>
<proteinExistence type="predicted"/>
<dbReference type="eggNOG" id="COG0747">
    <property type="taxonomic scope" value="Bacteria"/>
</dbReference>
<feature type="chain" id="PRO_5039658606" evidence="1">
    <location>
        <begin position="25"/>
        <end position="570"/>
    </location>
</feature>
<dbReference type="Gene3D" id="3.40.190.10">
    <property type="entry name" value="Periplasmic binding protein-like II"/>
    <property type="match status" value="1"/>
</dbReference>
<protein>
    <submittedName>
        <fullName evidence="3">Oligopeptide-binding protein AppA</fullName>
    </submittedName>
</protein>
<dbReference type="STRING" id="1216932.CM240_2114"/>
<sequence length="570" mass="63696">MKSKFIKALSALTTVALLSSCGGGSGTETSSEKKELTGTKNTIYEAKDMSKNPEVATKRKDTLIIGTEAPDGVFNPVLMESAYDAYITEAMFDYLLKNNAEGEIVEGLAKMPEASDDGLTYTIKLQDNLKWSDGSKLTTKDVAFTIKLICDGGYDGPLDLVNGKTKIKGAKEYQEGTATDISGIEIVDDQTMKITLLEKTSSAIYDFATIMPMPESYYGKDYKQGSIDSIKTLNEKPEVSSGAYKFVSYAAGEEVKLVANENYYDGKAKIKNIIYKVTTEDTRLQMLQTGEIDMDELTIGQDNVESTEAAGFLSYQYFPTNGYGYMAFNHAKPALSDKVVRQALATALNREKIVDSVYDHYASVVNVNQSKVSWAFYEGKNKYEYDLEKAKKMLDDAGWKEGSDGIREKDGVKLSIHFVGTSNNPVVDSILSVATDDWKELGVDFTSEKVDFNQMLAKQKAGEFDMLFMAWGLTANPNDADIYTSNGSYNRINYSNSKVDELYSKINSELDQEKQKELYKELYTEINEDLPCIFMYQRSDMWVMNGRVKGFDISPYVHYTQMLNKITLEN</sequence>
<evidence type="ECO:0000259" key="2">
    <source>
        <dbReference type="Pfam" id="PF00496"/>
    </source>
</evidence>
<dbReference type="KEGG" id="clt:CM240_2114"/>
<dbReference type="PATRIC" id="fig|1216932.3.peg.2114"/>
<dbReference type="GO" id="GO:1904680">
    <property type="term" value="F:peptide transmembrane transporter activity"/>
    <property type="evidence" value="ECO:0007669"/>
    <property type="project" value="TreeGrafter"/>
</dbReference>